<dbReference type="GO" id="GO:0045332">
    <property type="term" value="P:phospholipid translocation"/>
    <property type="evidence" value="ECO:0007669"/>
    <property type="project" value="TreeGrafter"/>
</dbReference>
<gene>
    <name evidence="2" type="ORF">F3Y22_tig00111835pilonHSYRG00063</name>
</gene>
<evidence type="ECO:0000313" key="3">
    <source>
        <dbReference type="Proteomes" id="UP000436088"/>
    </source>
</evidence>
<comment type="caution">
    <text evidence="2">The sequence shown here is derived from an EMBL/GenBank/DDBJ whole genome shotgun (WGS) entry which is preliminary data.</text>
</comment>
<feature type="transmembrane region" description="Helical" evidence="1">
    <location>
        <begin position="30"/>
        <end position="53"/>
    </location>
</feature>
<dbReference type="PANTHER" id="PTHR24092">
    <property type="entry name" value="PROBABLE PHOSPHOLIPID-TRANSPORTING ATPASE"/>
    <property type="match status" value="1"/>
</dbReference>
<keyword evidence="1" id="KW-1133">Transmembrane helix</keyword>
<protein>
    <submittedName>
        <fullName evidence="2">Uncharacterized protein</fullName>
    </submittedName>
</protein>
<dbReference type="GO" id="GO:0140326">
    <property type="term" value="F:ATPase-coupled intramembrane lipid transporter activity"/>
    <property type="evidence" value="ECO:0007669"/>
    <property type="project" value="TreeGrafter"/>
</dbReference>
<evidence type="ECO:0000313" key="2">
    <source>
        <dbReference type="EMBL" id="KAE8672660.1"/>
    </source>
</evidence>
<dbReference type="Gene3D" id="3.40.50.1000">
    <property type="entry name" value="HAD superfamily/HAD-like"/>
    <property type="match status" value="1"/>
</dbReference>
<accession>A0A6A2XS13</accession>
<dbReference type="EMBL" id="VEPZ02001442">
    <property type="protein sequence ID" value="KAE8672660.1"/>
    <property type="molecule type" value="Genomic_DNA"/>
</dbReference>
<keyword evidence="1" id="KW-0812">Transmembrane</keyword>
<proteinExistence type="predicted"/>
<dbReference type="GO" id="GO:0005886">
    <property type="term" value="C:plasma membrane"/>
    <property type="evidence" value="ECO:0007669"/>
    <property type="project" value="TreeGrafter"/>
</dbReference>
<reference evidence="2" key="1">
    <citation type="submission" date="2019-09" db="EMBL/GenBank/DDBJ databases">
        <title>Draft genome information of white flower Hibiscus syriacus.</title>
        <authorList>
            <person name="Kim Y.-M."/>
        </authorList>
    </citation>
    <scope>NUCLEOTIDE SEQUENCE [LARGE SCALE GENOMIC DNA]</scope>
    <source>
        <strain evidence="2">YM2019G1</strain>
    </source>
</reference>
<organism evidence="2 3">
    <name type="scientific">Hibiscus syriacus</name>
    <name type="common">Rose of Sharon</name>
    <dbReference type="NCBI Taxonomy" id="106335"/>
    <lineage>
        <taxon>Eukaryota</taxon>
        <taxon>Viridiplantae</taxon>
        <taxon>Streptophyta</taxon>
        <taxon>Embryophyta</taxon>
        <taxon>Tracheophyta</taxon>
        <taxon>Spermatophyta</taxon>
        <taxon>Magnoliopsida</taxon>
        <taxon>eudicotyledons</taxon>
        <taxon>Gunneridae</taxon>
        <taxon>Pentapetalae</taxon>
        <taxon>rosids</taxon>
        <taxon>malvids</taxon>
        <taxon>Malvales</taxon>
        <taxon>Malvaceae</taxon>
        <taxon>Malvoideae</taxon>
        <taxon>Hibiscus</taxon>
    </lineage>
</organism>
<sequence>MTLAIEDGANDVSMIQMSDVVVGISGQEGLFWLCLLAIIVAALIPRFVVNFLYQLYVPSDAQIEREIEKFRTRTESGAVGREMNSFLDAPRR</sequence>
<evidence type="ECO:0000256" key="1">
    <source>
        <dbReference type="SAM" id="Phobius"/>
    </source>
</evidence>
<keyword evidence="1" id="KW-0472">Membrane</keyword>
<dbReference type="PANTHER" id="PTHR24092:SF218">
    <property type="entry name" value="PHOSPHOLIPID-TRANSPORTING ATPASE"/>
    <property type="match status" value="1"/>
</dbReference>
<dbReference type="Proteomes" id="UP000436088">
    <property type="component" value="Unassembled WGS sequence"/>
</dbReference>
<name>A0A6A2XS13_HIBSY</name>
<dbReference type="AlphaFoldDB" id="A0A6A2XS13"/>
<keyword evidence="3" id="KW-1185">Reference proteome</keyword>
<dbReference type="InterPro" id="IPR023214">
    <property type="entry name" value="HAD_sf"/>
</dbReference>